<dbReference type="Pfam" id="PF03717">
    <property type="entry name" value="PBP_dimer"/>
    <property type="match status" value="1"/>
</dbReference>
<protein>
    <submittedName>
        <fullName evidence="7">Penicillin-binding protein</fullName>
    </submittedName>
</protein>
<dbReference type="InterPro" id="IPR005543">
    <property type="entry name" value="PASTA_dom"/>
</dbReference>
<evidence type="ECO:0000259" key="6">
    <source>
        <dbReference type="PROSITE" id="PS51178"/>
    </source>
</evidence>
<dbReference type="PANTHER" id="PTHR30627">
    <property type="entry name" value="PEPTIDOGLYCAN D,D-TRANSPEPTIDASE"/>
    <property type="match status" value="1"/>
</dbReference>
<keyword evidence="2" id="KW-0121">Carboxypeptidase</keyword>
<dbReference type="SUPFAM" id="SSF56601">
    <property type="entry name" value="beta-lactamase/transpeptidase-like"/>
    <property type="match status" value="1"/>
</dbReference>
<dbReference type="EMBL" id="OKRB01000098">
    <property type="protein sequence ID" value="SPE23599.1"/>
    <property type="molecule type" value="Genomic_DNA"/>
</dbReference>
<keyword evidence="3 5" id="KW-0472">Membrane</keyword>
<organism evidence="7 8">
    <name type="scientific">Candidatus Sulfuritelmatomonas gaucii</name>
    <dbReference type="NCBI Taxonomy" id="2043161"/>
    <lineage>
        <taxon>Bacteria</taxon>
        <taxon>Pseudomonadati</taxon>
        <taxon>Acidobacteriota</taxon>
        <taxon>Terriglobia</taxon>
        <taxon>Terriglobales</taxon>
        <taxon>Acidobacteriaceae</taxon>
        <taxon>Candidatus Sulfuritelmatomonas</taxon>
    </lineage>
</organism>
<dbReference type="GO" id="GO:0071555">
    <property type="term" value="P:cell wall organization"/>
    <property type="evidence" value="ECO:0007669"/>
    <property type="project" value="TreeGrafter"/>
</dbReference>
<evidence type="ECO:0000256" key="1">
    <source>
        <dbReference type="ARBA" id="ARBA00004370"/>
    </source>
</evidence>
<evidence type="ECO:0000313" key="7">
    <source>
        <dbReference type="EMBL" id="SPE23599.1"/>
    </source>
</evidence>
<dbReference type="SUPFAM" id="SSF56519">
    <property type="entry name" value="Penicillin binding protein dimerisation domain"/>
    <property type="match status" value="1"/>
</dbReference>
<dbReference type="PANTHER" id="PTHR30627:SF1">
    <property type="entry name" value="PEPTIDOGLYCAN D,D-TRANSPEPTIDASE FTSI"/>
    <property type="match status" value="1"/>
</dbReference>
<feature type="region of interest" description="Disordered" evidence="4">
    <location>
        <begin position="650"/>
        <end position="706"/>
    </location>
</feature>
<dbReference type="GO" id="GO:0004180">
    <property type="term" value="F:carboxypeptidase activity"/>
    <property type="evidence" value="ECO:0007669"/>
    <property type="project" value="UniProtKB-KW"/>
</dbReference>
<dbReference type="Gene3D" id="3.30.450.330">
    <property type="match status" value="1"/>
</dbReference>
<dbReference type="SUPFAM" id="SSF54184">
    <property type="entry name" value="Penicillin-binding protein 2x (pbp-2x), c-terminal domain"/>
    <property type="match status" value="1"/>
</dbReference>
<dbReference type="Proteomes" id="UP000239735">
    <property type="component" value="Unassembled WGS sequence"/>
</dbReference>
<evidence type="ECO:0000313" key="8">
    <source>
        <dbReference type="Proteomes" id="UP000239735"/>
    </source>
</evidence>
<keyword evidence="5" id="KW-0812">Transmembrane</keyword>
<sequence length="774" mass="82937">MSAAVQPIRSRGTTPRSVPFRRSRFFVVCIFFFIWACAISGRLFWLQIVRHQNFVERAAKQQERTFEVAPRRGVLYDRNMLELAMTVLVDSIYADPSQIDDKQAAARTLAAIVHIDPEDALTTPNEIATRLNGGRNFAWIARRVSPRVATAVRALNMKGIYFQKEFQRFYPDNQLAAQALGYVGVDDDGLGGLEEKFDGELHGRPGLMYAAMDARRKVLGSSERDPQPGRNLKLTIDENIQFMAERALDHAMEKTQALSGTVVVQDPHTGQILALAIRPTFNPNQFRHTNPALLRDHAVSDVYEPGSTFKLVTYAAAMDAKVATPDDMIDCQGGQINLFGRVIHDDKSDRGIGTVSVATALARSSDVGVIKLAMKLGPDRLYNYIRAFGFGQRTGIELPGETRGLLRPVKYWQPASIGYVAIGQEEAVTPLQLVSLASTIANGGTYLPPHILTPGQDGSTPQDPIPAPAADQPQVKQVSAVLHPSPFKPDEEVPNPLPPGAHRVISELAAAQMRKMMEGVVLYGTGKPAQLDGYSSAGKTGTAQKIDPVTHLYSKTMHIASFVGFAPVNNPVVSIAVVIDSPHGDYYGTAVSAPVFAEVAQEVLEYLGVPHDIDVRPATTASTKQESVTEDDASTPDEDIQALYQAANDLPSDDPLRAAPAVPAPTPSAPPSQAAAPAANSKAGASPVPSPNALPHSSEPPGADPPAANAVVIAAGNQLRVPTLIGLPVREVIEQAGIAGLQVEIAGDGTARQQAPAPGSMVSPGTKIVVRCER</sequence>
<dbReference type="PROSITE" id="PS51178">
    <property type="entry name" value="PASTA"/>
    <property type="match status" value="1"/>
</dbReference>
<dbReference type="Pfam" id="PF00905">
    <property type="entry name" value="Transpeptidase"/>
    <property type="match status" value="1"/>
</dbReference>
<feature type="compositionally biased region" description="Low complexity" evidence="4">
    <location>
        <begin position="671"/>
        <end position="687"/>
    </location>
</feature>
<dbReference type="SMART" id="SM00740">
    <property type="entry name" value="PASTA"/>
    <property type="match status" value="1"/>
</dbReference>
<gene>
    <name evidence="7" type="ORF">SBA5_400010</name>
</gene>
<proteinExistence type="predicted"/>
<dbReference type="InterPro" id="IPR050515">
    <property type="entry name" value="Beta-lactam/transpept"/>
</dbReference>
<feature type="region of interest" description="Disordered" evidence="4">
    <location>
        <begin position="451"/>
        <end position="477"/>
    </location>
</feature>
<name>A0A2N9LK02_9BACT</name>
<feature type="transmembrane region" description="Helical" evidence="5">
    <location>
        <begin position="25"/>
        <end position="45"/>
    </location>
</feature>
<dbReference type="InterPro" id="IPR012338">
    <property type="entry name" value="Beta-lactam/transpept-like"/>
</dbReference>
<accession>A0A2N9LK02</accession>
<dbReference type="CDD" id="cd06575">
    <property type="entry name" value="PASTA_Pbp2x-like_2"/>
    <property type="match status" value="1"/>
</dbReference>
<evidence type="ECO:0000256" key="3">
    <source>
        <dbReference type="ARBA" id="ARBA00023136"/>
    </source>
</evidence>
<dbReference type="Gene3D" id="3.90.1310.10">
    <property type="entry name" value="Penicillin-binding protein 2a (Domain 2)"/>
    <property type="match status" value="1"/>
</dbReference>
<evidence type="ECO:0000256" key="5">
    <source>
        <dbReference type="SAM" id="Phobius"/>
    </source>
</evidence>
<dbReference type="InterPro" id="IPR005311">
    <property type="entry name" value="PBP_dimer"/>
</dbReference>
<dbReference type="Pfam" id="PF03793">
    <property type="entry name" value="PASTA"/>
    <property type="match status" value="1"/>
</dbReference>
<dbReference type="GO" id="GO:0005886">
    <property type="term" value="C:plasma membrane"/>
    <property type="evidence" value="ECO:0007669"/>
    <property type="project" value="TreeGrafter"/>
</dbReference>
<dbReference type="Gene3D" id="3.40.710.10">
    <property type="entry name" value="DD-peptidase/beta-lactamase superfamily"/>
    <property type="match status" value="1"/>
</dbReference>
<keyword evidence="5" id="KW-1133">Transmembrane helix</keyword>
<dbReference type="AlphaFoldDB" id="A0A2N9LK02"/>
<evidence type="ECO:0000256" key="4">
    <source>
        <dbReference type="SAM" id="MobiDB-lite"/>
    </source>
</evidence>
<feature type="region of interest" description="Disordered" evidence="4">
    <location>
        <begin position="617"/>
        <end position="637"/>
    </location>
</feature>
<dbReference type="InterPro" id="IPR001460">
    <property type="entry name" value="PCN-bd_Tpept"/>
</dbReference>
<dbReference type="Gene3D" id="1.10.150.770">
    <property type="match status" value="1"/>
</dbReference>
<feature type="compositionally biased region" description="Acidic residues" evidence="4">
    <location>
        <begin position="628"/>
        <end position="637"/>
    </location>
</feature>
<dbReference type="OrthoDB" id="9770103at2"/>
<dbReference type="InterPro" id="IPR036138">
    <property type="entry name" value="PBP_dimer_sf"/>
</dbReference>
<feature type="domain" description="PASTA" evidence="6">
    <location>
        <begin position="716"/>
        <end position="774"/>
    </location>
</feature>
<dbReference type="GO" id="GO:0008658">
    <property type="term" value="F:penicillin binding"/>
    <property type="evidence" value="ECO:0007669"/>
    <property type="project" value="InterPro"/>
</dbReference>
<reference evidence="8" key="1">
    <citation type="submission" date="2018-02" db="EMBL/GenBank/DDBJ databases">
        <authorList>
            <person name="Hausmann B."/>
        </authorList>
    </citation>
    <scope>NUCLEOTIDE SEQUENCE [LARGE SCALE GENOMIC DNA]</scope>
    <source>
        <strain evidence="8">Peat soil MAG SbA5</strain>
    </source>
</reference>
<evidence type="ECO:0000256" key="2">
    <source>
        <dbReference type="ARBA" id="ARBA00022645"/>
    </source>
</evidence>
<comment type="subcellular location">
    <subcellularLocation>
        <location evidence="1">Membrane</location>
    </subcellularLocation>
</comment>
<keyword evidence="2" id="KW-0645">Protease</keyword>
<keyword evidence="2" id="KW-0378">Hydrolase</keyword>